<reference evidence="1 2" key="1">
    <citation type="submission" date="2019-08" db="EMBL/GenBank/DDBJ databases">
        <title>Bacillus genomes from the desert of Cuatro Cienegas, Coahuila.</title>
        <authorList>
            <person name="Olmedo-Alvarez G."/>
        </authorList>
    </citation>
    <scope>NUCLEOTIDE SEQUENCE [LARGE SCALE GENOMIC DNA]</scope>
    <source>
        <strain evidence="1 2">CH34_1T</strain>
    </source>
</reference>
<comment type="caution">
    <text evidence="1">The sequence shown here is derived from an EMBL/GenBank/DDBJ whole genome shotgun (WGS) entry which is preliminary data.</text>
</comment>
<accession>A0A5D4NS34</accession>
<dbReference type="Proteomes" id="UP000322267">
    <property type="component" value="Unassembled WGS sequence"/>
</dbReference>
<evidence type="ECO:0000313" key="1">
    <source>
        <dbReference type="EMBL" id="TYS16987.1"/>
    </source>
</evidence>
<dbReference type="Pfam" id="PF13222">
    <property type="entry name" value="DUF4030"/>
    <property type="match status" value="1"/>
</dbReference>
<evidence type="ECO:0000313" key="2">
    <source>
        <dbReference type="Proteomes" id="UP000322267"/>
    </source>
</evidence>
<sequence>MSYHPKKEFTVGVTGSEEYYKSVKGKIEERVEDLLAAHGYDAFTIDVYHQELYVNTPEQEQDETMTRNLLNIMHDGLKEYDFNILSVGGSYTEERKAIELQIPKTETRTEELKSIVDNLIQEAGLEPVELTITKSDMEKQEQEGRWHPIISTISERMMARKDYKVKGTGYSIHPSPMTVFVTLQVPASDSDAKELAERTEKTVNEFIQSEEAKAAVKDDSYKIVIYSKDREILLETDY</sequence>
<dbReference type="EMBL" id="VTEI01000004">
    <property type="protein sequence ID" value="TYS16987.1"/>
    <property type="molecule type" value="Genomic_DNA"/>
</dbReference>
<organism evidence="1 2">
    <name type="scientific">Rossellomorea vietnamensis</name>
    <dbReference type="NCBI Taxonomy" id="218284"/>
    <lineage>
        <taxon>Bacteria</taxon>
        <taxon>Bacillati</taxon>
        <taxon>Bacillota</taxon>
        <taxon>Bacilli</taxon>
        <taxon>Bacillales</taxon>
        <taxon>Bacillaceae</taxon>
        <taxon>Rossellomorea</taxon>
    </lineage>
</organism>
<dbReference type="AlphaFoldDB" id="A0A5D4NS34"/>
<name>A0A5D4NS34_9BACI</name>
<dbReference type="RefSeq" id="WP_148939602.1">
    <property type="nucleotide sequence ID" value="NZ_VTEI01000004.1"/>
</dbReference>
<dbReference type="OrthoDB" id="2455196at2"/>
<gene>
    <name evidence="1" type="ORF">FZC78_10170</name>
</gene>
<proteinExistence type="predicted"/>
<dbReference type="InterPro" id="IPR025108">
    <property type="entry name" value="DUF4030"/>
</dbReference>
<protein>
    <submittedName>
        <fullName evidence="1">DUF4030 domain-containing protein</fullName>
    </submittedName>
</protein>